<evidence type="ECO:0000256" key="7">
    <source>
        <dbReference type="ARBA" id="ARBA00022989"/>
    </source>
</evidence>
<name>A0A6F9DSA4_9ASCI</name>
<feature type="transmembrane region" description="Helical" evidence="9">
    <location>
        <begin position="170"/>
        <end position="192"/>
    </location>
</feature>
<feature type="transmembrane region" description="Helical" evidence="9">
    <location>
        <begin position="21"/>
        <end position="41"/>
    </location>
</feature>
<feature type="transmembrane region" description="Helical" evidence="9">
    <location>
        <begin position="372"/>
        <end position="390"/>
    </location>
</feature>
<feature type="transmembrane region" description="Helical" evidence="9">
    <location>
        <begin position="288"/>
        <end position="308"/>
    </location>
</feature>
<comment type="similarity">
    <text evidence="2">Belongs to the amino acid-polyamine-organocation (APC) superfamily. L-type amino acid transporter (LAT) (TC 2.A.3.8) family.</text>
</comment>
<keyword evidence="3" id="KW-0813">Transport</keyword>
<evidence type="ECO:0000256" key="8">
    <source>
        <dbReference type="ARBA" id="ARBA00023136"/>
    </source>
</evidence>
<accession>A0A6F9DSA4</accession>
<protein>
    <submittedName>
        <fullName evidence="10">Y+L amino acid transporter 2-like</fullName>
    </submittedName>
</protein>
<dbReference type="PANTHER" id="PTHR11785">
    <property type="entry name" value="AMINO ACID TRANSPORTER"/>
    <property type="match status" value="1"/>
</dbReference>
<evidence type="ECO:0000256" key="3">
    <source>
        <dbReference type="ARBA" id="ARBA00022448"/>
    </source>
</evidence>
<dbReference type="PANTHER" id="PTHR11785:SF389">
    <property type="entry name" value="Y+L AMINO ACID TRANSPORTER 1-LIKE"/>
    <property type="match status" value="1"/>
</dbReference>
<feature type="transmembrane region" description="Helical" evidence="9">
    <location>
        <begin position="139"/>
        <end position="158"/>
    </location>
</feature>
<feature type="transmembrane region" description="Helical" evidence="9">
    <location>
        <begin position="427"/>
        <end position="445"/>
    </location>
</feature>
<evidence type="ECO:0000313" key="10">
    <source>
        <dbReference type="EMBL" id="CAB3266332.1"/>
    </source>
</evidence>
<dbReference type="FunFam" id="1.20.1740.10:FF:000003">
    <property type="entry name" value="Y+L amino acid transporter 1 isoform X1"/>
    <property type="match status" value="1"/>
</dbReference>
<dbReference type="GO" id="GO:0015179">
    <property type="term" value="F:L-amino acid transmembrane transporter activity"/>
    <property type="evidence" value="ECO:0007669"/>
    <property type="project" value="TreeGrafter"/>
</dbReference>
<feature type="transmembrane region" description="Helical" evidence="9">
    <location>
        <begin position="402"/>
        <end position="421"/>
    </location>
</feature>
<feature type="transmembrane region" description="Helical" evidence="9">
    <location>
        <begin position="245"/>
        <end position="268"/>
    </location>
</feature>
<keyword evidence="7 9" id="KW-1133">Transmembrane helix</keyword>
<dbReference type="AlphaFoldDB" id="A0A6F9DSA4"/>
<evidence type="ECO:0000256" key="9">
    <source>
        <dbReference type="SAM" id="Phobius"/>
    </source>
</evidence>
<comment type="subcellular location">
    <subcellularLocation>
        <location evidence="1">Cell membrane</location>
        <topology evidence="1">Multi-pass membrane protein</topology>
    </subcellularLocation>
</comment>
<dbReference type="EMBL" id="LR790470">
    <property type="protein sequence ID" value="CAB3266332.1"/>
    <property type="molecule type" value="mRNA"/>
</dbReference>
<evidence type="ECO:0000256" key="4">
    <source>
        <dbReference type="ARBA" id="ARBA00022475"/>
    </source>
</evidence>
<sequence length="484" mass="52604">MSTAEDLTATKQSVNLKKKITLANGVCLIVGNIIGSGIFLTPKGVQAECGSPGLSLIIWSICGIFSLIGALCYAELGTTIVKSGASYAYILEAFGPLVGFVRLWISVLIIEPTVQAAIAITFANYLVQPFFPTCEPPFYAVRLFAAACVIIITAMNCVSVRYGTRIQDIFAYAKVIALILIIIMGFVAMFNGTSSGSLSKPWLGTTNNVGNIALAMYSGLYAYSGWDTLNFMVEELQDPYRNLPLAIYISLPICTIIYILTNVAYYSVLTPAEIIASDAVAVGFASRTLGVMAWVIPIAVAMSTFGGLNSSIMASSRLFFVGAREGHLPDYFAMVSLRRFTPAPSLLLTGGLTLIFLCVDDVFNLINYYSFMYWLTVGLSIVGQVYLRITQPDLPRPLKVNIIFPIIFCLASLFLVIVPFISDTVESLIGTAILLTGIPVYYVFVKLKASQRPKFFTTVSEGCTRVCQKLLPVSISETEMEGNF</sequence>
<dbReference type="InterPro" id="IPR002293">
    <property type="entry name" value="AA/rel_permease1"/>
</dbReference>
<feature type="transmembrane region" description="Helical" evidence="9">
    <location>
        <begin position="346"/>
        <end position="366"/>
    </location>
</feature>
<gene>
    <name evidence="10" type="primary">Slc7a6-001</name>
</gene>
<organism evidence="10">
    <name type="scientific">Phallusia mammillata</name>
    <dbReference type="NCBI Taxonomy" id="59560"/>
    <lineage>
        <taxon>Eukaryota</taxon>
        <taxon>Metazoa</taxon>
        <taxon>Chordata</taxon>
        <taxon>Tunicata</taxon>
        <taxon>Ascidiacea</taxon>
        <taxon>Phlebobranchia</taxon>
        <taxon>Ascidiidae</taxon>
        <taxon>Phallusia</taxon>
    </lineage>
</organism>
<keyword evidence="6" id="KW-0029">Amino-acid transport</keyword>
<keyword evidence="8 9" id="KW-0472">Membrane</keyword>
<feature type="transmembrane region" description="Helical" evidence="9">
    <location>
        <begin position="212"/>
        <end position="233"/>
    </location>
</feature>
<dbReference type="Gene3D" id="1.20.1740.10">
    <property type="entry name" value="Amino acid/polyamine transporter I"/>
    <property type="match status" value="1"/>
</dbReference>
<dbReference type="GO" id="GO:0005886">
    <property type="term" value="C:plasma membrane"/>
    <property type="evidence" value="ECO:0007669"/>
    <property type="project" value="UniProtKB-SubCell"/>
</dbReference>
<evidence type="ECO:0000256" key="2">
    <source>
        <dbReference type="ARBA" id="ARBA00007040"/>
    </source>
</evidence>
<feature type="transmembrane region" description="Helical" evidence="9">
    <location>
        <begin position="53"/>
        <end position="74"/>
    </location>
</feature>
<evidence type="ECO:0000256" key="6">
    <source>
        <dbReference type="ARBA" id="ARBA00022970"/>
    </source>
</evidence>
<dbReference type="InterPro" id="IPR050598">
    <property type="entry name" value="AminoAcid_Transporter"/>
</dbReference>
<evidence type="ECO:0000256" key="1">
    <source>
        <dbReference type="ARBA" id="ARBA00004651"/>
    </source>
</evidence>
<keyword evidence="4" id="KW-1003">Cell membrane</keyword>
<dbReference type="PIRSF" id="PIRSF006060">
    <property type="entry name" value="AA_transporter"/>
    <property type="match status" value="1"/>
</dbReference>
<reference evidence="10" key="1">
    <citation type="submission" date="2020-04" db="EMBL/GenBank/DDBJ databases">
        <authorList>
            <person name="Neveu A P."/>
        </authorList>
    </citation>
    <scope>NUCLEOTIDE SEQUENCE</scope>
    <source>
        <tissue evidence="10">Whole embryo</tissue>
    </source>
</reference>
<dbReference type="Pfam" id="PF13520">
    <property type="entry name" value="AA_permease_2"/>
    <property type="match status" value="1"/>
</dbReference>
<evidence type="ECO:0000256" key="5">
    <source>
        <dbReference type="ARBA" id="ARBA00022692"/>
    </source>
</evidence>
<proteinExistence type="evidence at transcript level"/>
<keyword evidence="5 9" id="KW-0812">Transmembrane</keyword>